<sequence>MSPKYPTRQLGRNGPVVSAIGFGTMKALKTLTYAADRGVTFWDCADIYGNTEEVLGEWFKTTGRRSEIFLATKFGARDPDTPNNLNPAINSKPSYIRFAVERSLKKLQMDTIDLYYQHRVDPEVPIEVVMQTLGELVNEGKIRYIGLSEASADTLRRAKAVPDVGEKLIAVQNEFGLFTLDVEKGDFMKAVEETGVSVVAYSPLNRGLASGRYRSRADLDKDDLRLIFLPRFSEENFPKSVAVVDKLQAIAKDKGLSSSQIALAWILASHPNFIPIPGCQNIARLEENSASAEVSLTEDEVKALRAIAEEADGVTGPRYPLLHTPKGDCIPLDQWKGE</sequence>
<keyword evidence="1" id="KW-0560">Oxidoreductase</keyword>
<dbReference type="GO" id="GO:0005737">
    <property type="term" value="C:cytoplasm"/>
    <property type="evidence" value="ECO:0007669"/>
    <property type="project" value="TreeGrafter"/>
</dbReference>
<dbReference type="AlphaFoldDB" id="A0A0C9UC46"/>
<dbReference type="OrthoDB" id="37537at2759"/>
<evidence type="ECO:0000256" key="1">
    <source>
        <dbReference type="ARBA" id="ARBA00023002"/>
    </source>
</evidence>
<evidence type="ECO:0000259" key="2">
    <source>
        <dbReference type="Pfam" id="PF00248"/>
    </source>
</evidence>
<dbReference type="EMBL" id="KN838021">
    <property type="protein sequence ID" value="KIJ22670.1"/>
    <property type="molecule type" value="Genomic_DNA"/>
</dbReference>
<proteinExistence type="predicted"/>
<dbReference type="Proteomes" id="UP000054279">
    <property type="component" value="Unassembled WGS sequence"/>
</dbReference>
<dbReference type="Pfam" id="PF00248">
    <property type="entry name" value="Aldo_ket_red"/>
    <property type="match status" value="1"/>
</dbReference>
<protein>
    <recommendedName>
        <fullName evidence="2">NADP-dependent oxidoreductase domain-containing protein</fullName>
    </recommendedName>
</protein>
<name>A0A0C9UC46_SPHS4</name>
<feature type="domain" description="NADP-dependent oxidoreductase" evidence="2">
    <location>
        <begin position="26"/>
        <end position="308"/>
    </location>
</feature>
<reference evidence="3 4" key="1">
    <citation type="submission" date="2014-06" db="EMBL/GenBank/DDBJ databases">
        <title>Evolutionary Origins and Diversification of the Mycorrhizal Mutualists.</title>
        <authorList>
            <consortium name="DOE Joint Genome Institute"/>
            <consortium name="Mycorrhizal Genomics Consortium"/>
            <person name="Kohler A."/>
            <person name="Kuo A."/>
            <person name="Nagy L.G."/>
            <person name="Floudas D."/>
            <person name="Copeland A."/>
            <person name="Barry K.W."/>
            <person name="Cichocki N."/>
            <person name="Veneault-Fourrey C."/>
            <person name="LaButti K."/>
            <person name="Lindquist E.A."/>
            <person name="Lipzen A."/>
            <person name="Lundell T."/>
            <person name="Morin E."/>
            <person name="Murat C."/>
            <person name="Riley R."/>
            <person name="Ohm R."/>
            <person name="Sun H."/>
            <person name="Tunlid A."/>
            <person name="Henrissat B."/>
            <person name="Grigoriev I.V."/>
            <person name="Hibbett D.S."/>
            <person name="Martin F."/>
        </authorList>
    </citation>
    <scope>NUCLEOTIDE SEQUENCE [LARGE SCALE GENOMIC DNA]</scope>
    <source>
        <strain evidence="3 4">SS14</strain>
    </source>
</reference>
<accession>A0A0C9UC46</accession>
<gene>
    <name evidence="3" type="ORF">M422DRAFT_39972</name>
</gene>
<dbReference type="PANTHER" id="PTHR43625:SF40">
    <property type="entry name" value="ALDO-KETO REDUCTASE YAKC [NADP(+)]"/>
    <property type="match status" value="1"/>
</dbReference>
<dbReference type="InterPro" id="IPR050791">
    <property type="entry name" value="Aldo-Keto_reductase"/>
</dbReference>
<dbReference type="HOGENOM" id="CLU_023205_2_1_1"/>
<feature type="non-terminal residue" evidence="3">
    <location>
        <position position="1"/>
    </location>
</feature>
<dbReference type="PANTHER" id="PTHR43625">
    <property type="entry name" value="AFLATOXIN B1 ALDEHYDE REDUCTASE"/>
    <property type="match status" value="1"/>
</dbReference>
<evidence type="ECO:0000313" key="3">
    <source>
        <dbReference type="EMBL" id="KIJ22670.1"/>
    </source>
</evidence>
<organism evidence="3 4">
    <name type="scientific">Sphaerobolus stellatus (strain SS14)</name>
    <dbReference type="NCBI Taxonomy" id="990650"/>
    <lineage>
        <taxon>Eukaryota</taxon>
        <taxon>Fungi</taxon>
        <taxon>Dikarya</taxon>
        <taxon>Basidiomycota</taxon>
        <taxon>Agaricomycotina</taxon>
        <taxon>Agaricomycetes</taxon>
        <taxon>Phallomycetidae</taxon>
        <taxon>Geastrales</taxon>
        <taxon>Sphaerobolaceae</taxon>
        <taxon>Sphaerobolus</taxon>
    </lineage>
</organism>
<keyword evidence="4" id="KW-1185">Reference proteome</keyword>
<evidence type="ECO:0000313" key="4">
    <source>
        <dbReference type="Proteomes" id="UP000054279"/>
    </source>
</evidence>
<dbReference type="Gene3D" id="3.20.20.100">
    <property type="entry name" value="NADP-dependent oxidoreductase domain"/>
    <property type="match status" value="1"/>
</dbReference>
<dbReference type="SUPFAM" id="SSF51430">
    <property type="entry name" value="NAD(P)-linked oxidoreductase"/>
    <property type="match status" value="1"/>
</dbReference>
<dbReference type="InterPro" id="IPR023210">
    <property type="entry name" value="NADP_OxRdtase_dom"/>
</dbReference>
<dbReference type="GO" id="GO:0016491">
    <property type="term" value="F:oxidoreductase activity"/>
    <property type="evidence" value="ECO:0007669"/>
    <property type="project" value="UniProtKB-KW"/>
</dbReference>
<dbReference type="InterPro" id="IPR036812">
    <property type="entry name" value="NAD(P)_OxRdtase_dom_sf"/>
</dbReference>